<reference evidence="3" key="2">
    <citation type="submission" date="2011-02" db="EMBL/GenBank/DDBJ databases">
        <authorList>
            <person name="MacLean D."/>
        </authorList>
    </citation>
    <scope>NUCLEOTIDE SEQUENCE</scope>
</reference>
<accession>F0WED7</accession>
<dbReference type="EMBL" id="FR824118">
    <property type="protein sequence ID" value="CCA19569.1"/>
    <property type="molecule type" value="Genomic_DNA"/>
</dbReference>
<keyword evidence="2" id="KW-0732">Signal</keyword>
<feature type="compositionally biased region" description="Polar residues" evidence="1">
    <location>
        <begin position="202"/>
        <end position="223"/>
    </location>
</feature>
<gene>
    <name evidence="3" type="primary">AlNc14C73G4994</name>
    <name evidence="3" type="ORF">ALNC14_057120</name>
</gene>
<feature type="region of interest" description="Disordered" evidence="1">
    <location>
        <begin position="90"/>
        <end position="142"/>
    </location>
</feature>
<sequence>MKNDRRVSLTSFPRQSNRRAFLVLLTLAVLLNSADATRLVDRRLEVRNPGASSRSKRSSPSDMTADETIVPSGVLKQVDRLFIHDESKNLWDEGESSQSREPPPSPSIKSLEEKRPGESQAGFEKRMGKSPMLHEESDTSIPAVERVAIGNNNIRPHGMTSESDTSIPAVERLVIGNNNIKPDGTTHDGIPNKPLLTGVKSDASSEQGAFGDSGNTNGESSIVSEVKPPAGSESANQQTVKKYPEYVALNTANKKAARLDIASLGLLGVGALGVTAASVLNGMALANQQASPNNTMTPAASPTQLQNYRNDQFIPSSFSGVTPSTQPPSPDPMFPLPTTPFPQSGFRALRAAHRPRNLRCLAASCP</sequence>
<dbReference type="AlphaFoldDB" id="F0WED7"/>
<evidence type="ECO:0000313" key="3">
    <source>
        <dbReference type="EMBL" id="CCA19569.1"/>
    </source>
</evidence>
<organism evidence="3">
    <name type="scientific">Albugo laibachii Nc14</name>
    <dbReference type="NCBI Taxonomy" id="890382"/>
    <lineage>
        <taxon>Eukaryota</taxon>
        <taxon>Sar</taxon>
        <taxon>Stramenopiles</taxon>
        <taxon>Oomycota</taxon>
        <taxon>Peronosporomycetes</taxon>
        <taxon>Albuginales</taxon>
        <taxon>Albuginaceae</taxon>
        <taxon>Albugo</taxon>
    </lineage>
</organism>
<feature type="region of interest" description="Disordered" evidence="1">
    <location>
        <begin position="179"/>
        <end position="238"/>
    </location>
</feature>
<evidence type="ECO:0000256" key="1">
    <source>
        <dbReference type="SAM" id="MobiDB-lite"/>
    </source>
</evidence>
<evidence type="ECO:0000256" key="2">
    <source>
        <dbReference type="SAM" id="SignalP"/>
    </source>
</evidence>
<proteinExistence type="predicted"/>
<feature type="chain" id="PRO_5003259742" evidence="2">
    <location>
        <begin position="37"/>
        <end position="366"/>
    </location>
</feature>
<reference evidence="3" key="1">
    <citation type="journal article" date="2011" name="PLoS Biol.">
        <title>Gene gain and loss during evolution of obligate parasitism in the white rust pathogen of Arabidopsis thaliana.</title>
        <authorList>
            <person name="Kemen E."/>
            <person name="Gardiner A."/>
            <person name="Schultz-Larsen T."/>
            <person name="Kemen A.C."/>
            <person name="Balmuth A.L."/>
            <person name="Robert-Seilaniantz A."/>
            <person name="Bailey K."/>
            <person name="Holub E."/>
            <person name="Studholme D.J."/>
            <person name="Maclean D."/>
            <person name="Jones J.D."/>
        </authorList>
    </citation>
    <scope>NUCLEOTIDE SEQUENCE</scope>
</reference>
<protein>
    <submittedName>
        <fullName evidence="3">AlNc14C73G4994 protein</fullName>
    </submittedName>
</protein>
<feature type="signal peptide" evidence="2">
    <location>
        <begin position="1"/>
        <end position="36"/>
    </location>
</feature>
<name>F0WED7_9STRA</name>
<feature type="region of interest" description="Disordered" evidence="1">
    <location>
        <begin position="47"/>
        <end position="70"/>
    </location>
</feature>
<feature type="compositionally biased region" description="Basic and acidic residues" evidence="1">
    <location>
        <begin position="110"/>
        <end position="137"/>
    </location>
</feature>
<dbReference type="HOGENOM" id="CLU_757408_0_0_1"/>